<dbReference type="InterPro" id="IPR052562">
    <property type="entry name" value="Ketohexokinase-related"/>
</dbReference>
<evidence type="ECO:0000256" key="2">
    <source>
        <dbReference type="ARBA" id="ARBA00022777"/>
    </source>
</evidence>
<protein>
    <submittedName>
        <fullName evidence="4">Ribokinase</fullName>
    </submittedName>
</protein>
<dbReference type="PRINTS" id="PR00990">
    <property type="entry name" value="RIBOKINASE"/>
</dbReference>
<dbReference type="EMBL" id="FWXF01000005">
    <property type="protein sequence ID" value="SMC21953.1"/>
    <property type="molecule type" value="Genomic_DNA"/>
</dbReference>
<sequence>MVGTSGQSEACWDVVGVGQCALDYLGRVDAYPPPDTKCEFQDLTIQGGGPAATALVALARWGWRTALCSVVGDDPFGREIRASLDREGVDGRYVRVRSKARSQFAFIAVEPGSGRRTIFWRRPTGDPLRPEEVPVRAVGAARVLLTDGLFVEAALGAARAARQQSVPVVVDAGTLRDGMLELARLSDHFITSEAFARSLMGGPDPEGACRKLAELGPEVVGVTLGPRGSLFFCRGAFLRQPADSIEAVDTTGCGDVFHGAYVHGLLSGWDLKRRVRFASWAAAQAATRLGGRAGIPSPSQSPDAFRP</sequence>
<dbReference type="AlphaFoldDB" id="A0A1W1XDI4"/>
<proteinExistence type="predicted"/>
<feature type="domain" description="Carbohydrate kinase PfkB" evidence="3">
    <location>
        <begin position="14"/>
        <end position="296"/>
    </location>
</feature>
<accession>A0A1W1XDI4</accession>
<dbReference type="InterPro" id="IPR002139">
    <property type="entry name" value="Ribo/fructo_kinase"/>
</dbReference>
<reference evidence="4 5" key="1">
    <citation type="submission" date="2017-04" db="EMBL/GenBank/DDBJ databases">
        <authorList>
            <person name="Afonso C.L."/>
            <person name="Miller P.J."/>
            <person name="Scott M.A."/>
            <person name="Spackman E."/>
            <person name="Goraichik I."/>
            <person name="Dimitrov K.M."/>
            <person name="Suarez D.L."/>
            <person name="Swayne D.E."/>
        </authorList>
    </citation>
    <scope>NUCLEOTIDE SEQUENCE [LARGE SCALE GENOMIC DNA]</scope>
    <source>
        <strain evidence="4 5">DSM 13146</strain>
    </source>
</reference>
<organism evidence="4 5">
    <name type="scientific">Desulfacinum hydrothermale DSM 13146</name>
    <dbReference type="NCBI Taxonomy" id="1121390"/>
    <lineage>
        <taxon>Bacteria</taxon>
        <taxon>Pseudomonadati</taxon>
        <taxon>Thermodesulfobacteriota</taxon>
        <taxon>Syntrophobacteria</taxon>
        <taxon>Syntrophobacterales</taxon>
        <taxon>Syntrophobacteraceae</taxon>
        <taxon>Desulfacinum</taxon>
    </lineage>
</organism>
<name>A0A1W1XDI4_9BACT</name>
<dbReference type="InterPro" id="IPR029056">
    <property type="entry name" value="Ribokinase-like"/>
</dbReference>
<dbReference type="Pfam" id="PF00294">
    <property type="entry name" value="PfkB"/>
    <property type="match status" value="1"/>
</dbReference>
<dbReference type="RefSeq" id="WP_084057085.1">
    <property type="nucleotide sequence ID" value="NZ_FWXF01000005.1"/>
</dbReference>
<evidence type="ECO:0000256" key="1">
    <source>
        <dbReference type="ARBA" id="ARBA00022679"/>
    </source>
</evidence>
<gene>
    <name evidence="4" type="ORF">SAMN02746041_01329</name>
</gene>
<evidence type="ECO:0000259" key="3">
    <source>
        <dbReference type="Pfam" id="PF00294"/>
    </source>
</evidence>
<dbReference type="PANTHER" id="PTHR42774">
    <property type="entry name" value="PHOSPHOTRANSFERASE SYSTEM TRANSPORT PROTEIN"/>
    <property type="match status" value="1"/>
</dbReference>
<keyword evidence="2 4" id="KW-0418">Kinase</keyword>
<evidence type="ECO:0000313" key="4">
    <source>
        <dbReference type="EMBL" id="SMC21953.1"/>
    </source>
</evidence>
<dbReference type="SUPFAM" id="SSF53613">
    <property type="entry name" value="Ribokinase-like"/>
    <property type="match status" value="1"/>
</dbReference>
<dbReference type="PANTHER" id="PTHR42774:SF3">
    <property type="entry name" value="KETOHEXOKINASE"/>
    <property type="match status" value="1"/>
</dbReference>
<keyword evidence="5" id="KW-1185">Reference proteome</keyword>
<dbReference type="STRING" id="1121390.SAMN02746041_01329"/>
<dbReference type="GO" id="GO:0016301">
    <property type="term" value="F:kinase activity"/>
    <property type="evidence" value="ECO:0007669"/>
    <property type="project" value="UniProtKB-KW"/>
</dbReference>
<dbReference type="Proteomes" id="UP000192783">
    <property type="component" value="Unassembled WGS sequence"/>
</dbReference>
<dbReference type="Gene3D" id="3.40.1190.20">
    <property type="match status" value="1"/>
</dbReference>
<keyword evidence="1" id="KW-0808">Transferase</keyword>
<evidence type="ECO:0000313" key="5">
    <source>
        <dbReference type="Proteomes" id="UP000192783"/>
    </source>
</evidence>
<dbReference type="InterPro" id="IPR011611">
    <property type="entry name" value="PfkB_dom"/>
</dbReference>
<dbReference type="OrthoDB" id="9795789at2"/>